<accession>A0A926DVP6</accession>
<proteinExistence type="predicted"/>
<dbReference type="RefSeq" id="WP_249290122.1">
    <property type="nucleotide sequence ID" value="NZ_JACRSQ010000037.1"/>
</dbReference>
<name>A0A926DVP6_9FIRM</name>
<evidence type="ECO:0000256" key="1">
    <source>
        <dbReference type="SAM" id="MobiDB-lite"/>
    </source>
</evidence>
<evidence type="ECO:0000313" key="2">
    <source>
        <dbReference type="EMBL" id="MBC8544946.1"/>
    </source>
</evidence>
<gene>
    <name evidence="2" type="ORF">H8730_15485</name>
</gene>
<dbReference type="AlphaFoldDB" id="A0A926DVP6"/>
<feature type="region of interest" description="Disordered" evidence="1">
    <location>
        <begin position="1"/>
        <end position="64"/>
    </location>
</feature>
<organism evidence="2 3">
    <name type="scientific">Bianquea renquensis</name>
    <dbReference type="NCBI Taxonomy" id="2763661"/>
    <lineage>
        <taxon>Bacteria</taxon>
        <taxon>Bacillati</taxon>
        <taxon>Bacillota</taxon>
        <taxon>Clostridia</taxon>
        <taxon>Eubacteriales</taxon>
        <taxon>Bianqueaceae</taxon>
        <taxon>Bianquea</taxon>
    </lineage>
</organism>
<dbReference type="EMBL" id="JACRSQ010000037">
    <property type="protein sequence ID" value="MBC8544946.1"/>
    <property type="molecule type" value="Genomic_DNA"/>
</dbReference>
<keyword evidence="3" id="KW-1185">Reference proteome</keyword>
<feature type="compositionally biased region" description="Basic and acidic residues" evidence="1">
    <location>
        <begin position="30"/>
        <end position="43"/>
    </location>
</feature>
<dbReference type="Proteomes" id="UP000657006">
    <property type="component" value="Unassembled WGS sequence"/>
</dbReference>
<comment type="caution">
    <text evidence="2">The sequence shown here is derived from an EMBL/GenBank/DDBJ whole genome shotgun (WGS) entry which is preliminary data.</text>
</comment>
<reference evidence="2" key="1">
    <citation type="submission" date="2020-08" db="EMBL/GenBank/DDBJ databases">
        <title>Genome public.</title>
        <authorList>
            <person name="Liu C."/>
            <person name="Sun Q."/>
        </authorList>
    </citation>
    <scope>NUCLEOTIDE SEQUENCE</scope>
    <source>
        <strain evidence="2">NSJ-32</strain>
    </source>
</reference>
<sequence length="64" mass="7450">MKGKRVRQNERSPPNHSRRRSRKGESPPLKQERKADETKEGTAKMRGVRQAIRGGEVEKARVRR</sequence>
<feature type="compositionally biased region" description="Basic and acidic residues" evidence="1">
    <location>
        <begin position="55"/>
        <end position="64"/>
    </location>
</feature>
<evidence type="ECO:0000313" key="3">
    <source>
        <dbReference type="Proteomes" id="UP000657006"/>
    </source>
</evidence>
<protein>
    <submittedName>
        <fullName evidence="2">Uncharacterized protein</fullName>
    </submittedName>
</protein>